<dbReference type="Proteomes" id="UP000238916">
    <property type="component" value="Unassembled WGS sequence"/>
</dbReference>
<dbReference type="Pfam" id="PF09669">
    <property type="entry name" value="Phage_pRha"/>
    <property type="match status" value="1"/>
</dbReference>
<dbReference type="NCBIfam" id="TIGR02681">
    <property type="entry name" value="phage_pRha"/>
    <property type="match status" value="1"/>
</dbReference>
<protein>
    <submittedName>
        <fullName evidence="1">Putative SPBc2 prophage-derived antirepressor protein YoqD</fullName>
    </submittedName>
</protein>
<accession>A0A2U3LGX4</accession>
<proteinExistence type="predicted"/>
<evidence type="ECO:0000313" key="2">
    <source>
        <dbReference type="Proteomes" id="UP000238916"/>
    </source>
</evidence>
<evidence type="ECO:0000313" key="1">
    <source>
        <dbReference type="EMBL" id="SPF51207.1"/>
    </source>
</evidence>
<dbReference type="EMBL" id="OMOF01000445">
    <property type="protein sequence ID" value="SPF51207.1"/>
    <property type="molecule type" value="Genomic_DNA"/>
</dbReference>
<dbReference type="InterPro" id="IPR014054">
    <property type="entry name" value="Phage_regulatory_Rha"/>
</dbReference>
<dbReference type="AlphaFoldDB" id="A0A2U3LGX4"/>
<sequence length="279" mass="31149">MNKLQVINQDGVYVIDSRDAAEMTDVRHSDLLAKIATYETHLTNGEFRSLDFFIPSTYIDAKGESRPCYLLTRKGCDMVANKMTGEKGVLFTATYVTKFEEMEKTLTAPKQKRTSSRVRPAIKDAFDTAEYLKEKLGISIGIAQAACIRAVETNSGLNLQDIAKCLPAAEHETGYLNPTEVGKRLGISAVNANKALLAKGLLEQQVDAKGNKDWRITEAGKPYGEEFPYVKNGHSGYQIRWNESVMEALTEKVPDDAQLTENDLKLIDDMRERFVKANE</sequence>
<organism evidence="1 2">
    <name type="scientific">Candidatus Desulfosporosinus infrequens</name>
    <dbReference type="NCBI Taxonomy" id="2043169"/>
    <lineage>
        <taxon>Bacteria</taxon>
        <taxon>Bacillati</taxon>
        <taxon>Bacillota</taxon>
        <taxon>Clostridia</taxon>
        <taxon>Eubacteriales</taxon>
        <taxon>Desulfitobacteriaceae</taxon>
        <taxon>Desulfosporosinus</taxon>
    </lineage>
</organism>
<reference evidence="2" key="1">
    <citation type="submission" date="2018-02" db="EMBL/GenBank/DDBJ databases">
        <authorList>
            <person name="Hausmann B."/>
        </authorList>
    </citation>
    <scope>NUCLEOTIDE SEQUENCE [LARGE SCALE GENOMIC DNA]</scope>
    <source>
        <strain evidence="2">Peat soil MAG SbF1</strain>
    </source>
</reference>
<gene>
    <name evidence="1" type="ORF">SBF1_50091</name>
</gene>
<name>A0A2U3LGX4_9FIRM</name>